<dbReference type="GeneID" id="63917396"/>
<evidence type="ECO:0000313" key="2">
    <source>
        <dbReference type="EMBL" id="KEQ67708.1"/>
    </source>
</evidence>
<feature type="region of interest" description="Disordered" evidence="1">
    <location>
        <begin position="358"/>
        <end position="433"/>
    </location>
</feature>
<evidence type="ECO:0000256" key="1">
    <source>
        <dbReference type="SAM" id="MobiDB-lite"/>
    </source>
</evidence>
<evidence type="ECO:0000313" key="3">
    <source>
        <dbReference type="Proteomes" id="UP000030672"/>
    </source>
</evidence>
<gene>
    <name evidence="2" type="ORF">M437DRAFT_62088</name>
</gene>
<accession>A0A074W4E7</accession>
<sequence length="470" mass="54411">MEAKETVDVAKTADITKTDDTAETQNATETQNVAETQTQNIKDLKDAVAVLDPERLEELRWFKHAEKVISSNFPRHPKESDDSWLDRLLYPAQTMKQPNCPLDIIISKLRTTIEANGRKTPTLRRIKFVIWLGLLTRDWLEAETLKWIANQEYLLYQCRGYKPDEDTGLWLSALGSVTEKRTPQEVHEELFLRLKELEESFTEDFDDAELRNLIRQPDEWHCEPKCLPNKICPSRKRQSQSEEVISRETRLETELLKHLAFFEELEPILDLGLRKYSVTILARRDQIAAYTQTYNNAVDSFLHDRDPTCKYSDLQTMLKIIKLAKSGEEEDMEYWRRTYTWLQSVQITMARLQKQLIAKRKNNHNRNKNKNRALKKKLLKDESKDSEAGTDAVAEQENEEDDSESEADEAEDDGAEDYDAAPCLPQDRIGSASTGMTRRFKMLGDLELSLKDWGRAIEREAARAHGTATL</sequence>
<proteinExistence type="predicted"/>
<reference evidence="2 3" key="1">
    <citation type="journal article" date="2014" name="BMC Genomics">
        <title>Genome sequencing of four Aureobasidium pullulans varieties: biotechnological potential, stress tolerance, and description of new species.</title>
        <authorList>
            <person name="Gostin Ar C."/>
            <person name="Ohm R.A."/>
            <person name="Kogej T."/>
            <person name="Sonjak S."/>
            <person name="Turk M."/>
            <person name="Zajc J."/>
            <person name="Zalar P."/>
            <person name="Grube M."/>
            <person name="Sun H."/>
            <person name="Han J."/>
            <person name="Sharma A."/>
            <person name="Chiniquy J."/>
            <person name="Ngan C.Y."/>
            <person name="Lipzen A."/>
            <person name="Barry K."/>
            <person name="Grigoriev I.V."/>
            <person name="Gunde-Cimerman N."/>
        </authorList>
    </citation>
    <scope>NUCLEOTIDE SEQUENCE [LARGE SCALE GENOMIC DNA]</scope>
    <source>
        <strain evidence="2 3">CBS 110374</strain>
    </source>
</reference>
<feature type="compositionally biased region" description="Acidic residues" evidence="1">
    <location>
        <begin position="394"/>
        <end position="419"/>
    </location>
</feature>
<dbReference type="HOGENOM" id="CLU_581349_0_0_1"/>
<dbReference type="RefSeq" id="XP_040884730.1">
    <property type="nucleotide sequence ID" value="XM_041024023.1"/>
</dbReference>
<keyword evidence="3" id="KW-1185">Reference proteome</keyword>
<dbReference type="AlphaFoldDB" id="A0A074W4E7"/>
<dbReference type="Proteomes" id="UP000030672">
    <property type="component" value="Unassembled WGS sequence"/>
</dbReference>
<name>A0A074W4E7_AURM1</name>
<organism evidence="2 3">
    <name type="scientific">Aureobasidium melanogenum (strain CBS 110374)</name>
    <name type="common">Aureobasidium pullulans var. melanogenum</name>
    <dbReference type="NCBI Taxonomy" id="1043003"/>
    <lineage>
        <taxon>Eukaryota</taxon>
        <taxon>Fungi</taxon>
        <taxon>Dikarya</taxon>
        <taxon>Ascomycota</taxon>
        <taxon>Pezizomycotina</taxon>
        <taxon>Dothideomycetes</taxon>
        <taxon>Dothideomycetidae</taxon>
        <taxon>Dothideales</taxon>
        <taxon>Saccotheciaceae</taxon>
        <taxon>Aureobasidium</taxon>
    </lineage>
</organism>
<dbReference type="EMBL" id="KL584824">
    <property type="protein sequence ID" value="KEQ67708.1"/>
    <property type="molecule type" value="Genomic_DNA"/>
</dbReference>
<feature type="compositionally biased region" description="Basic residues" evidence="1">
    <location>
        <begin position="358"/>
        <end position="378"/>
    </location>
</feature>
<protein>
    <submittedName>
        <fullName evidence="2">Uncharacterized protein</fullName>
    </submittedName>
</protein>